<dbReference type="Proteomes" id="UP000784294">
    <property type="component" value="Unassembled WGS sequence"/>
</dbReference>
<sequence length="172" mass="18168">MSPVVLRARSVQPESGDLDQTMSCHPDDTDPVNAASFGPDVPDARDGRHQSRGQICTGQPQSEAVVLVLNGVDGVECVRMGNKGDSGASRPAKQQRLNTPSLAPDPDVSKSRHDACIESGWWTRDVGTQADAPDVEEPSACRDPQAELVLASFASAIGSCSTHSFALMLLVT</sequence>
<reference evidence="2" key="1">
    <citation type="submission" date="2018-11" db="EMBL/GenBank/DDBJ databases">
        <authorList>
            <consortium name="Pathogen Informatics"/>
        </authorList>
    </citation>
    <scope>NUCLEOTIDE SEQUENCE</scope>
</reference>
<proteinExistence type="predicted"/>
<dbReference type="AlphaFoldDB" id="A0A448XGA0"/>
<accession>A0A448XGA0</accession>
<keyword evidence="3" id="KW-1185">Reference proteome</keyword>
<evidence type="ECO:0000313" key="3">
    <source>
        <dbReference type="Proteomes" id="UP000784294"/>
    </source>
</evidence>
<organism evidence="2 3">
    <name type="scientific">Protopolystoma xenopodis</name>
    <dbReference type="NCBI Taxonomy" id="117903"/>
    <lineage>
        <taxon>Eukaryota</taxon>
        <taxon>Metazoa</taxon>
        <taxon>Spiralia</taxon>
        <taxon>Lophotrochozoa</taxon>
        <taxon>Platyhelminthes</taxon>
        <taxon>Monogenea</taxon>
        <taxon>Polyopisthocotylea</taxon>
        <taxon>Polystomatidea</taxon>
        <taxon>Polystomatidae</taxon>
        <taxon>Protopolystoma</taxon>
    </lineage>
</organism>
<feature type="region of interest" description="Disordered" evidence="1">
    <location>
        <begin position="1"/>
        <end position="57"/>
    </location>
</feature>
<comment type="caution">
    <text evidence="2">The sequence shown here is derived from an EMBL/GenBank/DDBJ whole genome shotgun (WGS) entry which is preliminary data.</text>
</comment>
<evidence type="ECO:0000313" key="2">
    <source>
        <dbReference type="EMBL" id="VEL35767.1"/>
    </source>
</evidence>
<dbReference type="EMBL" id="CAAALY010250602">
    <property type="protein sequence ID" value="VEL35767.1"/>
    <property type="molecule type" value="Genomic_DNA"/>
</dbReference>
<feature type="region of interest" description="Disordered" evidence="1">
    <location>
        <begin position="79"/>
        <end position="111"/>
    </location>
</feature>
<evidence type="ECO:0000256" key="1">
    <source>
        <dbReference type="SAM" id="MobiDB-lite"/>
    </source>
</evidence>
<name>A0A448XGA0_9PLAT</name>
<protein>
    <submittedName>
        <fullName evidence="2">Uncharacterized protein</fullName>
    </submittedName>
</protein>
<gene>
    <name evidence="2" type="ORF">PXEA_LOCUS29207</name>
</gene>